<proteinExistence type="predicted"/>
<dbReference type="VEuPathDB" id="FungiDB:BCV72DRAFT_332452"/>
<evidence type="ECO:0000313" key="3">
    <source>
        <dbReference type="Proteomes" id="UP000242381"/>
    </source>
</evidence>
<organism evidence="2 3">
    <name type="scientific">Rhizopus microsporus</name>
    <dbReference type="NCBI Taxonomy" id="58291"/>
    <lineage>
        <taxon>Eukaryota</taxon>
        <taxon>Fungi</taxon>
        <taxon>Fungi incertae sedis</taxon>
        <taxon>Mucoromycota</taxon>
        <taxon>Mucoromycotina</taxon>
        <taxon>Mucoromycetes</taxon>
        <taxon>Mucorales</taxon>
        <taxon>Mucorineae</taxon>
        <taxon>Rhizopodaceae</taxon>
        <taxon>Rhizopus</taxon>
    </lineage>
</organism>
<accession>A0A1X0RZ06</accession>
<name>A0A1X0RZ06_RHIZD</name>
<dbReference type="InterPro" id="IPR018289">
    <property type="entry name" value="MULE_transposase_dom"/>
</dbReference>
<feature type="domain" description="MULE transposase" evidence="1">
    <location>
        <begin position="23"/>
        <end position="76"/>
    </location>
</feature>
<dbReference type="AlphaFoldDB" id="A0A1X0RZ06"/>
<evidence type="ECO:0000313" key="2">
    <source>
        <dbReference type="EMBL" id="ORE17224.1"/>
    </source>
</evidence>
<dbReference type="Pfam" id="PF10551">
    <property type="entry name" value="MULE"/>
    <property type="match status" value="1"/>
</dbReference>
<gene>
    <name evidence="2" type="ORF">BCV71DRAFT_270018</name>
</gene>
<dbReference type="EMBL" id="KV921361">
    <property type="protein sequence ID" value="ORE17224.1"/>
    <property type="molecule type" value="Genomic_DNA"/>
</dbReference>
<evidence type="ECO:0000259" key="1">
    <source>
        <dbReference type="Pfam" id="PF10551"/>
    </source>
</evidence>
<protein>
    <recommendedName>
        <fullName evidence="1">MULE transposase domain-containing protein</fullName>
    </recommendedName>
</protein>
<reference evidence="2 3" key="1">
    <citation type="journal article" date="2016" name="Proc. Natl. Acad. Sci. U.S.A.">
        <title>Lipid metabolic changes in an early divergent fungus govern the establishment of a mutualistic symbiosis with endobacteria.</title>
        <authorList>
            <person name="Lastovetsky O.A."/>
            <person name="Gaspar M.L."/>
            <person name="Mondo S.J."/>
            <person name="LaButti K.M."/>
            <person name="Sandor L."/>
            <person name="Grigoriev I.V."/>
            <person name="Henry S.A."/>
            <person name="Pawlowska T.E."/>
        </authorList>
    </citation>
    <scope>NUCLEOTIDE SEQUENCE [LARGE SCALE GENOMIC DNA]</scope>
    <source>
        <strain evidence="2 3">ATCC 11559</strain>
    </source>
</reference>
<dbReference type="Proteomes" id="UP000242381">
    <property type="component" value="Unassembled WGS sequence"/>
</dbReference>
<sequence length="141" mass="16736">MHRAFRSHNETTACVPHWDSLIHSEDTYNVFRKVFERAYKSLRPEKIMIDMSDVEENAIRSIFPSVNIQWCLFHILRAISQQVRAKLVLESISDNKRAHQAVISQLKGMMWENSRAEYTRKLSQFIQEFSIYPLFQEQLFG</sequence>